<protein>
    <submittedName>
        <fullName evidence="1">Uncharacterized protein</fullName>
    </submittedName>
</protein>
<dbReference type="AlphaFoldDB" id="A0A8I0EV46"/>
<sequence length="101" mass="11379">MEELMARRDLASEFRTLRDLLVGMRRTDDNGPVLTIEDVIVVSESADVIEGRVIYTDERAPGRPWRSSDFDYEVKQLAVDGPEDAADLLVVNLEEEVLAVD</sequence>
<dbReference type="Proteomes" id="UP000620591">
    <property type="component" value="Unassembled WGS sequence"/>
</dbReference>
<dbReference type="RefSeq" id="WP_187768948.1">
    <property type="nucleotide sequence ID" value="NZ_JACTVM010000001.1"/>
</dbReference>
<accession>A0A8I0EV46</accession>
<evidence type="ECO:0000313" key="1">
    <source>
        <dbReference type="EMBL" id="MBC9225943.1"/>
    </source>
</evidence>
<gene>
    <name evidence="1" type="ORF">IBG24_06430</name>
</gene>
<comment type="caution">
    <text evidence="1">The sequence shown here is derived from an EMBL/GenBank/DDBJ whole genome shotgun (WGS) entry which is preliminary data.</text>
</comment>
<name>A0A8I0EV46_9ACTN</name>
<organism evidence="1 2">
    <name type="scientific">Aeromicrobium senzhongii</name>
    <dbReference type="NCBI Taxonomy" id="2663859"/>
    <lineage>
        <taxon>Bacteria</taxon>
        <taxon>Bacillati</taxon>
        <taxon>Actinomycetota</taxon>
        <taxon>Actinomycetes</taxon>
        <taxon>Propionibacteriales</taxon>
        <taxon>Nocardioidaceae</taxon>
        <taxon>Aeromicrobium</taxon>
    </lineage>
</organism>
<evidence type="ECO:0000313" key="2">
    <source>
        <dbReference type="Proteomes" id="UP000620591"/>
    </source>
</evidence>
<dbReference type="EMBL" id="JACTVM010000001">
    <property type="protein sequence ID" value="MBC9225943.1"/>
    <property type="molecule type" value="Genomic_DNA"/>
</dbReference>
<reference evidence="1" key="1">
    <citation type="submission" date="2020-09" db="EMBL/GenBank/DDBJ databases">
        <title>Novel species in genus Aeromicrobium.</title>
        <authorList>
            <person name="Zhang G."/>
        </authorList>
    </citation>
    <scope>NUCLEOTIDE SEQUENCE</scope>
    <source>
        <strain evidence="1">Zg-636</strain>
    </source>
</reference>
<proteinExistence type="predicted"/>